<dbReference type="AlphaFoldDB" id="A0ABD3UZG7"/>
<accession>A0ABD3UZG7</accession>
<dbReference type="Pfam" id="PF00023">
    <property type="entry name" value="Ank"/>
    <property type="match status" value="1"/>
</dbReference>
<dbReference type="InterPro" id="IPR002110">
    <property type="entry name" value="Ankyrin_rpt"/>
</dbReference>
<gene>
    <name evidence="2" type="ORF">ACJMK2_014069</name>
</gene>
<feature type="repeat" description="ANK" evidence="1">
    <location>
        <begin position="209"/>
        <end position="235"/>
    </location>
</feature>
<dbReference type="Pfam" id="PF12796">
    <property type="entry name" value="Ank_2"/>
    <property type="match status" value="2"/>
</dbReference>
<evidence type="ECO:0000256" key="1">
    <source>
        <dbReference type="PROSITE-ProRule" id="PRU00023"/>
    </source>
</evidence>
<feature type="repeat" description="ANK" evidence="1">
    <location>
        <begin position="142"/>
        <end position="168"/>
    </location>
</feature>
<evidence type="ECO:0000313" key="3">
    <source>
        <dbReference type="Proteomes" id="UP001634394"/>
    </source>
</evidence>
<protein>
    <submittedName>
        <fullName evidence="2">Uncharacterized protein</fullName>
    </submittedName>
</protein>
<feature type="repeat" description="ANK" evidence="1">
    <location>
        <begin position="75"/>
        <end position="101"/>
    </location>
</feature>
<dbReference type="EMBL" id="JBJQND010000014">
    <property type="protein sequence ID" value="KAL3854826.1"/>
    <property type="molecule type" value="Genomic_DNA"/>
</dbReference>
<dbReference type="PROSITE" id="PS50088">
    <property type="entry name" value="ANK_REPEAT"/>
    <property type="match status" value="4"/>
</dbReference>
<dbReference type="SUPFAM" id="SSF48403">
    <property type="entry name" value="Ankyrin repeat"/>
    <property type="match status" value="1"/>
</dbReference>
<dbReference type="Gene3D" id="1.25.40.20">
    <property type="entry name" value="Ankyrin repeat-containing domain"/>
    <property type="match status" value="1"/>
</dbReference>
<dbReference type="Pfam" id="PF13606">
    <property type="entry name" value="Ank_3"/>
    <property type="match status" value="1"/>
</dbReference>
<sequence length="275" mass="31485">MIHWLNRNQNTPAHKAAYSGNISVLIFLIDHEADPWYRTLQEETLLHRACINGQLEMTMYLVETYPEMLHMVDKSKSTPGHNAAVSGNVDVLSYLIDHGTDPWCRSLKGETLLHHACNNGQLQMTMYIVETYTKMIYMVDNSKNTPAHHAAHNGNVAILRYLIPRGANPWRKTAQQQTLLHIACLSGQFEMIKYLTDTFPKMLREVDKSNKTPARQAAKCGNVAVLKYLIDHGANPWCRSYKGETLLHIAYHHGKLEIIKYLMETYPEMQHVDKS</sequence>
<dbReference type="PANTHER" id="PTHR24121:SF21">
    <property type="entry name" value="ANKYRIN REPEAT FAMILY PROTEIN"/>
    <property type="match status" value="1"/>
</dbReference>
<organism evidence="2 3">
    <name type="scientific">Sinanodonta woodiana</name>
    <name type="common">Chinese pond mussel</name>
    <name type="synonym">Anodonta woodiana</name>
    <dbReference type="NCBI Taxonomy" id="1069815"/>
    <lineage>
        <taxon>Eukaryota</taxon>
        <taxon>Metazoa</taxon>
        <taxon>Spiralia</taxon>
        <taxon>Lophotrochozoa</taxon>
        <taxon>Mollusca</taxon>
        <taxon>Bivalvia</taxon>
        <taxon>Autobranchia</taxon>
        <taxon>Heteroconchia</taxon>
        <taxon>Palaeoheterodonta</taxon>
        <taxon>Unionida</taxon>
        <taxon>Unionoidea</taxon>
        <taxon>Unionidae</taxon>
        <taxon>Unioninae</taxon>
        <taxon>Sinanodonta</taxon>
    </lineage>
</organism>
<dbReference type="SMART" id="SM00248">
    <property type="entry name" value="ANK"/>
    <property type="match status" value="8"/>
</dbReference>
<feature type="repeat" description="ANK" evidence="1">
    <location>
        <begin position="242"/>
        <end position="274"/>
    </location>
</feature>
<dbReference type="PANTHER" id="PTHR24121">
    <property type="entry name" value="NO MECHANORECEPTOR POTENTIAL C, ISOFORM D-RELATED"/>
    <property type="match status" value="1"/>
</dbReference>
<keyword evidence="3" id="KW-1185">Reference proteome</keyword>
<comment type="caution">
    <text evidence="2">The sequence shown here is derived from an EMBL/GenBank/DDBJ whole genome shotgun (WGS) entry which is preliminary data.</text>
</comment>
<dbReference type="PROSITE" id="PS50297">
    <property type="entry name" value="ANK_REP_REGION"/>
    <property type="match status" value="4"/>
</dbReference>
<reference evidence="2 3" key="1">
    <citation type="submission" date="2024-11" db="EMBL/GenBank/DDBJ databases">
        <title>Chromosome-level genome assembly of the freshwater bivalve Anodonta woodiana.</title>
        <authorList>
            <person name="Chen X."/>
        </authorList>
    </citation>
    <scope>NUCLEOTIDE SEQUENCE [LARGE SCALE GENOMIC DNA]</scope>
    <source>
        <strain evidence="2">MN2024</strain>
        <tissue evidence="2">Gills</tissue>
    </source>
</reference>
<keyword evidence="1" id="KW-0040">ANK repeat</keyword>
<name>A0ABD3UZG7_SINWO</name>
<proteinExistence type="predicted"/>
<dbReference type="Proteomes" id="UP001634394">
    <property type="component" value="Unassembled WGS sequence"/>
</dbReference>
<evidence type="ECO:0000313" key="2">
    <source>
        <dbReference type="EMBL" id="KAL3854826.1"/>
    </source>
</evidence>
<dbReference type="InterPro" id="IPR036770">
    <property type="entry name" value="Ankyrin_rpt-contain_sf"/>
</dbReference>